<evidence type="ECO:0000313" key="3">
    <source>
        <dbReference type="Proteomes" id="UP000230750"/>
    </source>
</evidence>
<gene>
    <name evidence="2" type="ORF">BSL78_23874</name>
</gene>
<dbReference type="Proteomes" id="UP000230750">
    <property type="component" value="Unassembled WGS sequence"/>
</dbReference>
<evidence type="ECO:0000256" key="1">
    <source>
        <dbReference type="SAM" id="MobiDB-lite"/>
    </source>
</evidence>
<proteinExistence type="predicted"/>
<protein>
    <submittedName>
        <fullName evidence="2">Uncharacterized protein</fullName>
    </submittedName>
</protein>
<keyword evidence="3" id="KW-1185">Reference proteome</keyword>
<sequence>MADKVSQDSLSVTDEFVVVSPSEGPSEMANSGGAGSVRSEEGLKIAGNGNLEELQHHLEEVLDEQTGSDRGDTSTEATSSTESFVSSSKTDTSEGEAGQQPLSPSRLQMKTLEQKVLNSHVHLDSPQDDGPSPPPNVTSDPWEPRSMKVRTPPPPLPVSAQVTHSL</sequence>
<comment type="caution">
    <text evidence="2">The sequence shown here is derived from an EMBL/GenBank/DDBJ whole genome shotgun (WGS) entry which is preliminary data.</text>
</comment>
<organism evidence="2 3">
    <name type="scientific">Stichopus japonicus</name>
    <name type="common">Sea cucumber</name>
    <dbReference type="NCBI Taxonomy" id="307972"/>
    <lineage>
        <taxon>Eukaryota</taxon>
        <taxon>Metazoa</taxon>
        <taxon>Echinodermata</taxon>
        <taxon>Eleutherozoa</taxon>
        <taxon>Echinozoa</taxon>
        <taxon>Holothuroidea</taxon>
        <taxon>Aspidochirotacea</taxon>
        <taxon>Aspidochirotida</taxon>
        <taxon>Stichopodidae</taxon>
        <taxon>Apostichopus</taxon>
    </lineage>
</organism>
<dbReference type="EMBL" id="MRZV01001254">
    <property type="protein sequence ID" value="PIK39285.1"/>
    <property type="molecule type" value="Genomic_DNA"/>
</dbReference>
<feature type="region of interest" description="Disordered" evidence="1">
    <location>
        <begin position="1"/>
        <end position="166"/>
    </location>
</feature>
<name>A0A2G8JUA8_STIJA</name>
<accession>A0A2G8JUA8</accession>
<dbReference type="AlphaFoldDB" id="A0A2G8JUA8"/>
<evidence type="ECO:0000313" key="2">
    <source>
        <dbReference type="EMBL" id="PIK39285.1"/>
    </source>
</evidence>
<reference evidence="2 3" key="1">
    <citation type="journal article" date="2017" name="PLoS Biol.">
        <title>The sea cucumber genome provides insights into morphological evolution and visceral regeneration.</title>
        <authorList>
            <person name="Zhang X."/>
            <person name="Sun L."/>
            <person name="Yuan J."/>
            <person name="Sun Y."/>
            <person name="Gao Y."/>
            <person name="Zhang L."/>
            <person name="Li S."/>
            <person name="Dai H."/>
            <person name="Hamel J.F."/>
            <person name="Liu C."/>
            <person name="Yu Y."/>
            <person name="Liu S."/>
            <person name="Lin W."/>
            <person name="Guo K."/>
            <person name="Jin S."/>
            <person name="Xu P."/>
            <person name="Storey K.B."/>
            <person name="Huan P."/>
            <person name="Zhang T."/>
            <person name="Zhou Y."/>
            <person name="Zhang J."/>
            <person name="Lin C."/>
            <person name="Li X."/>
            <person name="Xing L."/>
            <person name="Huo D."/>
            <person name="Sun M."/>
            <person name="Wang L."/>
            <person name="Mercier A."/>
            <person name="Li F."/>
            <person name="Yang H."/>
            <person name="Xiang J."/>
        </authorList>
    </citation>
    <scope>NUCLEOTIDE SEQUENCE [LARGE SCALE GENOMIC DNA]</scope>
    <source>
        <strain evidence="2">Shaxun</strain>
        <tissue evidence="2">Muscle</tissue>
    </source>
</reference>
<feature type="compositionally biased region" description="Low complexity" evidence="1">
    <location>
        <begin position="74"/>
        <end position="90"/>
    </location>
</feature>